<dbReference type="PROSITE" id="PS00715">
    <property type="entry name" value="SIGMA70_1"/>
    <property type="match status" value="1"/>
</dbReference>
<evidence type="ECO:0000313" key="10">
    <source>
        <dbReference type="Proteomes" id="UP000245288"/>
    </source>
</evidence>
<dbReference type="PANTHER" id="PTHR30385">
    <property type="entry name" value="SIGMA FACTOR F FLAGELLAR"/>
    <property type="match status" value="1"/>
</dbReference>
<evidence type="ECO:0000256" key="6">
    <source>
        <dbReference type="ARBA" id="ARBA00023163"/>
    </source>
</evidence>
<evidence type="ECO:0000256" key="1">
    <source>
        <dbReference type="ARBA" id="ARBA00007788"/>
    </source>
</evidence>
<keyword evidence="10" id="KW-1185">Reference proteome</keyword>
<evidence type="ECO:0000256" key="5">
    <source>
        <dbReference type="ARBA" id="ARBA00023125"/>
    </source>
</evidence>
<dbReference type="AlphaFoldDB" id="A0A2V1JPC9"/>
<dbReference type="NCBIfam" id="TIGR02937">
    <property type="entry name" value="sigma70-ECF"/>
    <property type="match status" value="1"/>
</dbReference>
<dbReference type="OrthoDB" id="9783788at2"/>
<protein>
    <recommendedName>
        <fullName evidence="2">RNA polymerase sigma factor SigS</fullName>
    </recommendedName>
</protein>
<organism evidence="9 10">
    <name type="scientific">Eubacterium ramulus</name>
    <dbReference type="NCBI Taxonomy" id="39490"/>
    <lineage>
        <taxon>Bacteria</taxon>
        <taxon>Bacillati</taxon>
        <taxon>Bacillota</taxon>
        <taxon>Clostridia</taxon>
        <taxon>Eubacteriales</taxon>
        <taxon>Eubacteriaceae</taxon>
        <taxon>Eubacterium</taxon>
    </lineage>
</organism>
<evidence type="ECO:0000256" key="4">
    <source>
        <dbReference type="ARBA" id="ARBA00023082"/>
    </source>
</evidence>
<dbReference type="InterPro" id="IPR016371">
    <property type="entry name" value="RNA_pol_sigma-H_factor"/>
</dbReference>
<dbReference type="SUPFAM" id="SSF88946">
    <property type="entry name" value="Sigma2 domain of RNA polymerase sigma factors"/>
    <property type="match status" value="1"/>
</dbReference>
<dbReference type="GO" id="GO:0016987">
    <property type="term" value="F:sigma factor activity"/>
    <property type="evidence" value="ECO:0007669"/>
    <property type="project" value="UniProtKB-KW"/>
</dbReference>
<feature type="domain" description="RNA polymerase sigma-70" evidence="8">
    <location>
        <begin position="52"/>
        <end position="65"/>
    </location>
</feature>
<dbReference type="SUPFAM" id="SSF46894">
    <property type="entry name" value="C-terminal effector domain of the bipartite response regulators"/>
    <property type="match status" value="1"/>
</dbReference>
<comment type="caution">
    <text evidence="9">The sequence shown here is derived from an EMBL/GenBank/DDBJ whole genome shotgun (WGS) entry which is preliminary data.</text>
</comment>
<gene>
    <name evidence="9" type="ORF">LG34_12280</name>
</gene>
<evidence type="ECO:0000313" key="9">
    <source>
        <dbReference type="EMBL" id="PWE86019.1"/>
    </source>
</evidence>
<dbReference type="Pfam" id="PF04542">
    <property type="entry name" value="Sigma70_r2"/>
    <property type="match status" value="1"/>
</dbReference>
<dbReference type="InterPro" id="IPR013249">
    <property type="entry name" value="RNA_pol_sigma70_r4_t2"/>
</dbReference>
<dbReference type="GO" id="GO:0003677">
    <property type="term" value="F:DNA binding"/>
    <property type="evidence" value="ECO:0007669"/>
    <property type="project" value="UniProtKB-KW"/>
</dbReference>
<evidence type="ECO:0000256" key="7">
    <source>
        <dbReference type="ARBA" id="ARBA00024701"/>
    </source>
</evidence>
<dbReference type="Gene3D" id="1.20.120.1810">
    <property type="match status" value="1"/>
</dbReference>
<dbReference type="PIRSF" id="PIRSF002939">
    <property type="entry name" value="RNA_polymerase_sigma-H_factor"/>
    <property type="match status" value="1"/>
</dbReference>
<sequence length="201" mass="23152">MEKQYEALTDEELIEKLRAGESGVMDFLLEKYKYLVRKKANAVFLLGGDTDDLVQEGMIGLFKAVRDFDRSQGSFYYFADLCIGRQIYHAIEAASRKKHGPLNSYISLSEDASDTSGVPLAESISWREDNPEQILIERENVEQFLEEIRSNLSPLEQKVLTDYLDGMNYRQIAEKWNKPEKSIDNALQRIKSKVQKLRSCK</sequence>
<dbReference type="InterPro" id="IPR013325">
    <property type="entry name" value="RNA_pol_sigma_r2"/>
</dbReference>
<comment type="similarity">
    <text evidence="1">Belongs to the sigma-70 factor family.</text>
</comment>
<dbReference type="Proteomes" id="UP000245288">
    <property type="component" value="Unassembled WGS sequence"/>
</dbReference>
<dbReference type="Pfam" id="PF08281">
    <property type="entry name" value="Sigma70_r4_2"/>
    <property type="match status" value="1"/>
</dbReference>
<dbReference type="RefSeq" id="WP_109216241.1">
    <property type="nucleotide sequence ID" value="NZ_CABMEW010000009.1"/>
</dbReference>
<dbReference type="InterPro" id="IPR016032">
    <property type="entry name" value="Sig_transdc_resp-reg_C-effctor"/>
</dbReference>
<dbReference type="EMBL" id="JRFU01000135">
    <property type="protein sequence ID" value="PWE86019.1"/>
    <property type="molecule type" value="Genomic_DNA"/>
</dbReference>
<keyword evidence="5" id="KW-0238">DNA-binding</keyword>
<reference evidence="9 10" key="1">
    <citation type="submission" date="2014-09" db="EMBL/GenBank/DDBJ databases">
        <title>Butyrate-producing bacteria isolated from human gut.</title>
        <authorList>
            <person name="Zhang Q."/>
            <person name="Zhao L."/>
        </authorList>
    </citation>
    <scope>NUCLEOTIDE SEQUENCE [LARGE SCALE GENOMIC DNA]</scope>
    <source>
        <strain evidence="9 10">21</strain>
    </source>
</reference>
<name>A0A2V1JPC9_EUBRA</name>
<dbReference type="InterPro" id="IPR036388">
    <property type="entry name" value="WH-like_DNA-bd_sf"/>
</dbReference>
<dbReference type="GO" id="GO:0006352">
    <property type="term" value="P:DNA-templated transcription initiation"/>
    <property type="evidence" value="ECO:0007669"/>
    <property type="project" value="InterPro"/>
</dbReference>
<evidence type="ECO:0000256" key="2">
    <source>
        <dbReference type="ARBA" id="ARBA00021245"/>
    </source>
</evidence>
<evidence type="ECO:0000256" key="3">
    <source>
        <dbReference type="ARBA" id="ARBA00023015"/>
    </source>
</evidence>
<keyword evidence="3" id="KW-0805">Transcription regulation</keyword>
<evidence type="ECO:0000259" key="8">
    <source>
        <dbReference type="PROSITE" id="PS00715"/>
    </source>
</evidence>
<dbReference type="Gene3D" id="1.10.10.10">
    <property type="entry name" value="Winged helix-like DNA-binding domain superfamily/Winged helix DNA-binding domain"/>
    <property type="match status" value="1"/>
</dbReference>
<dbReference type="InterPro" id="IPR007627">
    <property type="entry name" value="RNA_pol_sigma70_r2"/>
</dbReference>
<dbReference type="PANTHER" id="PTHR30385:SF1">
    <property type="entry name" value="RNA POLYMERASE SIGMA-H FACTOR"/>
    <property type="match status" value="1"/>
</dbReference>
<proteinExistence type="inferred from homology"/>
<accession>A0A2V1JPC9</accession>
<keyword evidence="4" id="KW-0731">Sigma factor</keyword>
<keyword evidence="6" id="KW-0804">Transcription</keyword>
<comment type="function">
    <text evidence="7">Sigma factors are initiation factors that promote the attachment of RNA polymerase to specific initiation sites and are then released. Sigma-S contributes to the protection against external stress, thus playing a role in cellular fitness and survival.</text>
</comment>
<dbReference type="InterPro" id="IPR014284">
    <property type="entry name" value="RNA_pol_sigma-70_dom"/>
</dbReference>
<dbReference type="InterPro" id="IPR000943">
    <property type="entry name" value="RNA_pol_sigma70"/>
</dbReference>